<protein>
    <recommendedName>
        <fullName evidence="3">CCHC-type domain-containing protein</fullName>
    </recommendedName>
</protein>
<dbReference type="InterPro" id="IPR001878">
    <property type="entry name" value="Znf_CCHC"/>
</dbReference>
<feature type="coiled-coil region" evidence="2">
    <location>
        <begin position="178"/>
        <end position="205"/>
    </location>
</feature>
<proteinExistence type="predicted"/>
<dbReference type="SUPFAM" id="SSF57756">
    <property type="entry name" value="Retrovirus zinc finger-like domains"/>
    <property type="match status" value="1"/>
</dbReference>
<dbReference type="GO" id="GO:0008270">
    <property type="term" value="F:zinc ion binding"/>
    <property type="evidence" value="ECO:0007669"/>
    <property type="project" value="UniProtKB-KW"/>
</dbReference>
<dbReference type="GO" id="GO:0003676">
    <property type="term" value="F:nucleic acid binding"/>
    <property type="evidence" value="ECO:0007669"/>
    <property type="project" value="InterPro"/>
</dbReference>
<accession>A0A8S9R4P5</accession>
<evidence type="ECO:0000256" key="1">
    <source>
        <dbReference type="PROSITE-ProRule" id="PRU00047"/>
    </source>
</evidence>
<name>A0A8S9R4P5_BRACR</name>
<dbReference type="EMBL" id="QGKX02000996">
    <property type="protein sequence ID" value="KAF3558858.1"/>
    <property type="molecule type" value="Genomic_DNA"/>
</dbReference>
<keyword evidence="1" id="KW-0863">Zinc-finger</keyword>
<comment type="caution">
    <text evidence="4">The sequence shown here is derived from an EMBL/GenBank/DDBJ whole genome shotgun (WGS) entry which is preliminary data.</text>
</comment>
<dbReference type="Proteomes" id="UP000712600">
    <property type="component" value="Unassembled WGS sequence"/>
</dbReference>
<reference evidence="4" key="1">
    <citation type="submission" date="2019-12" db="EMBL/GenBank/DDBJ databases">
        <title>Genome sequencing and annotation of Brassica cretica.</title>
        <authorList>
            <person name="Studholme D.J."/>
            <person name="Sarris P."/>
        </authorList>
    </citation>
    <scope>NUCLEOTIDE SEQUENCE</scope>
    <source>
        <strain evidence="4">PFS-109/04</strain>
        <tissue evidence="4">Leaf</tissue>
    </source>
</reference>
<evidence type="ECO:0000259" key="3">
    <source>
        <dbReference type="PROSITE" id="PS50158"/>
    </source>
</evidence>
<keyword evidence="1" id="KW-0862">Zinc</keyword>
<evidence type="ECO:0000313" key="5">
    <source>
        <dbReference type="Proteomes" id="UP000712600"/>
    </source>
</evidence>
<feature type="domain" description="CCHC-type" evidence="3">
    <location>
        <begin position="96"/>
        <end position="109"/>
    </location>
</feature>
<dbReference type="PROSITE" id="PS50158">
    <property type="entry name" value="ZF_CCHC"/>
    <property type="match status" value="1"/>
</dbReference>
<organism evidence="4 5">
    <name type="scientific">Brassica cretica</name>
    <name type="common">Mustard</name>
    <dbReference type="NCBI Taxonomy" id="69181"/>
    <lineage>
        <taxon>Eukaryota</taxon>
        <taxon>Viridiplantae</taxon>
        <taxon>Streptophyta</taxon>
        <taxon>Embryophyta</taxon>
        <taxon>Tracheophyta</taxon>
        <taxon>Spermatophyta</taxon>
        <taxon>Magnoliopsida</taxon>
        <taxon>eudicotyledons</taxon>
        <taxon>Gunneridae</taxon>
        <taxon>Pentapetalae</taxon>
        <taxon>rosids</taxon>
        <taxon>malvids</taxon>
        <taxon>Brassicales</taxon>
        <taxon>Brassicaceae</taxon>
        <taxon>Brassiceae</taxon>
        <taxon>Brassica</taxon>
    </lineage>
</organism>
<keyword evidence="2" id="KW-0175">Coiled coil</keyword>
<dbReference type="SMART" id="SM00343">
    <property type="entry name" value="ZnF_C2HC"/>
    <property type="match status" value="2"/>
</dbReference>
<dbReference type="Pfam" id="PF00098">
    <property type="entry name" value="zf-CCHC"/>
    <property type="match status" value="1"/>
</dbReference>
<evidence type="ECO:0000313" key="4">
    <source>
        <dbReference type="EMBL" id="KAF3558858.1"/>
    </source>
</evidence>
<keyword evidence="1" id="KW-0479">Metal-binding</keyword>
<dbReference type="AlphaFoldDB" id="A0A8S9R4P5"/>
<gene>
    <name evidence="4" type="ORF">F2Q69_00015428</name>
</gene>
<dbReference type="InterPro" id="IPR036875">
    <property type="entry name" value="Znf_CCHC_sf"/>
</dbReference>
<sequence>MFVSLDIDKFSFHEVVGMLKAHEMELDGVGNHSEVNLAVAETTSQKSEDEEEMVKMICMLHQVLREVIQWQGHEEVAVRKQRQEDGEPCSNKDVQCYKCRGFGHLKRECAMAKRRRFKGFRWRKIGHDEASTSSESDSESEEGKYDEGLDDGFRECYKQVCGTLVNLGMENMVLVKEQRRLEALIEVLQKDLQVEKEETRQARVKPGETQKGKTETVSMSAMKPVVKKYARTTSYGKTTVKTATTTRTASSSATRKISEVKSVSQRPFIPVCHHCGVVGHIRPKCLRLLREKQHIERVYDMGFMFQHVILVEFKGIFDVIVSNWLIKEAHQKVEPKKLVRQEVLKHGCAAGTRKETDRCISSCVRPSKKQHQM</sequence>
<evidence type="ECO:0000256" key="2">
    <source>
        <dbReference type="SAM" id="Coils"/>
    </source>
</evidence>